<dbReference type="Pfam" id="PF13102">
    <property type="entry name" value="Phage_int_SAM_5"/>
    <property type="match status" value="1"/>
</dbReference>
<name>A0A0F8VZ05_9ZZZZ</name>
<feature type="domain" description="Tyr recombinase" evidence="3">
    <location>
        <begin position="67"/>
        <end position="251"/>
    </location>
</feature>
<keyword evidence="2" id="KW-0233">DNA recombination</keyword>
<proteinExistence type="predicted"/>
<sequence>PIEYIEELNKEFIENFIIHWKIDRKWAPKTIKNHMCSLSLFLKWCVNEKIIDENPILWIPKPRIPKRSMKWLPQDQASNLIEYARNMPTQYQFYKARWVAIISTFIYTGIRFSELRMLKMSDIDLKNRTLFVQQWKGAKDRIIPMPISLISSLEKYLEHRMRLNRKCIYFFTSSQSDTGMCYNSLRTYITKLKQYSWISFYAHKLRRTFATLMLEWGCDLYALSKMMWHSDISTTEKYLSASVNHLHKQVNKHPLNF</sequence>
<evidence type="ECO:0000313" key="4">
    <source>
        <dbReference type="EMBL" id="KKK41135.1"/>
    </source>
</evidence>
<dbReference type="Gene3D" id="1.10.443.10">
    <property type="entry name" value="Intergrase catalytic core"/>
    <property type="match status" value="1"/>
</dbReference>
<evidence type="ECO:0000259" key="3">
    <source>
        <dbReference type="PROSITE" id="PS51898"/>
    </source>
</evidence>
<dbReference type="InterPro" id="IPR013762">
    <property type="entry name" value="Integrase-like_cat_sf"/>
</dbReference>
<dbReference type="CDD" id="cd00397">
    <property type="entry name" value="DNA_BRE_C"/>
    <property type="match status" value="1"/>
</dbReference>
<organism evidence="4">
    <name type="scientific">marine sediment metagenome</name>
    <dbReference type="NCBI Taxonomy" id="412755"/>
    <lineage>
        <taxon>unclassified sequences</taxon>
        <taxon>metagenomes</taxon>
        <taxon>ecological metagenomes</taxon>
    </lineage>
</organism>
<dbReference type="Gene3D" id="1.10.150.130">
    <property type="match status" value="1"/>
</dbReference>
<feature type="non-terminal residue" evidence="4">
    <location>
        <position position="1"/>
    </location>
</feature>
<dbReference type="GO" id="GO:0015074">
    <property type="term" value="P:DNA integration"/>
    <property type="evidence" value="ECO:0007669"/>
    <property type="project" value="InterPro"/>
</dbReference>
<evidence type="ECO:0000256" key="2">
    <source>
        <dbReference type="ARBA" id="ARBA00023172"/>
    </source>
</evidence>
<dbReference type="SUPFAM" id="SSF56349">
    <property type="entry name" value="DNA breaking-rejoining enzymes"/>
    <property type="match status" value="1"/>
</dbReference>
<dbReference type="InterPro" id="IPR010998">
    <property type="entry name" value="Integrase_recombinase_N"/>
</dbReference>
<comment type="caution">
    <text evidence="4">The sequence shown here is derived from an EMBL/GenBank/DDBJ whole genome shotgun (WGS) entry which is preliminary data.</text>
</comment>
<dbReference type="InterPro" id="IPR011010">
    <property type="entry name" value="DNA_brk_join_enz"/>
</dbReference>
<evidence type="ECO:0000256" key="1">
    <source>
        <dbReference type="ARBA" id="ARBA00023125"/>
    </source>
</evidence>
<dbReference type="InterPro" id="IPR050090">
    <property type="entry name" value="Tyrosine_recombinase_XerCD"/>
</dbReference>
<dbReference type="AlphaFoldDB" id="A0A0F8VZ05"/>
<dbReference type="EMBL" id="LAZR01070424">
    <property type="protein sequence ID" value="KKK41135.1"/>
    <property type="molecule type" value="Genomic_DNA"/>
</dbReference>
<dbReference type="PROSITE" id="PS51898">
    <property type="entry name" value="TYR_RECOMBINASE"/>
    <property type="match status" value="1"/>
</dbReference>
<keyword evidence="1" id="KW-0238">DNA-binding</keyword>
<dbReference type="InterPro" id="IPR002104">
    <property type="entry name" value="Integrase_catalytic"/>
</dbReference>
<gene>
    <name evidence="4" type="ORF">LCGC14_2839620</name>
</gene>
<dbReference type="Pfam" id="PF00589">
    <property type="entry name" value="Phage_integrase"/>
    <property type="match status" value="1"/>
</dbReference>
<dbReference type="PANTHER" id="PTHR30349:SF41">
    <property type="entry name" value="INTEGRASE_RECOMBINASE PROTEIN MJ0367-RELATED"/>
    <property type="match status" value="1"/>
</dbReference>
<dbReference type="GO" id="GO:0003677">
    <property type="term" value="F:DNA binding"/>
    <property type="evidence" value="ECO:0007669"/>
    <property type="project" value="UniProtKB-KW"/>
</dbReference>
<accession>A0A0F8VZ05</accession>
<dbReference type="GO" id="GO:0006310">
    <property type="term" value="P:DNA recombination"/>
    <property type="evidence" value="ECO:0007669"/>
    <property type="project" value="UniProtKB-KW"/>
</dbReference>
<reference evidence="4" key="1">
    <citation type="journal article" date="2015" name="Nature">
        <title>Complex archaea that bridge the gap between prokaryotes and eukaryotes.</title>
        <authorList>
            <person name="Spang A."/>
            <person name="Saw J.H."/>
            <person name="Jorgensen S.L."/>
            <person name="Zaremba-Niedzwiedzka K."/>
            <person name="Martijn J."/>
            <person name="Lind A.E."/>
            <person name="van Eijk R."/>
            <person name="Schleper C."/>
            <person name="Guy L."/>
            <person name="Ettema T.J."/>
        </authorList>
    </citation>
    <scope>NUCLEOTIDE SEQUENCE</scope>
</reference>
<dbReference type="PANTHER" id="PTHR30349">
    <property type="entry name" value="PHAGE INTEGRASE-RELATED"/>
    <property type="match status" value="1"/>
</dbReference>
<dbReference type="InterPro" id="IPR025269">
    <property type="entry name" value="SAM-like_dom"/>
</dbReference>
<protein>
    <recommendedName>
        <fullName evidence="3">Tyr recombinase domain-containing protein</fullName>
    </recommendedName>
</protein>